<dbReference type="Proteomes" id="UP000789572">
    <property type="component" value="Unassembled WGS sequence"/>
</dbReference>
<evidence type="ECO:0000313" key="2">
    <source>
        <dbReference type="EMBL" id="CAG8474375.1"/>
    </source>
</evidence>
<sequence length="581" mass="66818">MLSDIKDYGPGFDYFLNTPCDDWDALQFHEFWKNNNFGLDKATVIRSFNKYIQQIKEYGTEVEIKNAIRLENQFKSLPSLKHRNVAEVINNYNTENRFYSCDGVQVGSGNTIQSNKRSYGNCEQSNVEEIPTKGSKKQKPIHPSERYVEDEPSESDEVIFALPNCWDNSLDGHNESNGHDELDIVIGIHEDDDENSFIIKNGKGSRNNKFKTILSWKHAINNIDINDASMKDWVAEDHNVSLDFRNFQLDVINQLKDNQTFSYLKDMEQILCLSSIMYCNESKPEYVSCSEKVWKKIRPRPLTPIMLPQNVIMIIAEYNTLLNDKQLMNTRWCENWSLRGTLQTDEDRDIFECVQIVSRNFFMYLSSVSFNKSNELNEDTFVHRYCHQILEEIFGKTDFALVWANGESESSKERRALDGNNHGRKPDFRVLGKVDDANREILFGEINPQAHTDIISKSVIKLAKFMKGSLDLIINRCGYIAGIEVYGILICGDVIQVFNMDLAYDGLYRCCLLSKILLPTENANFLNIVTVVSTLYSLLERLRSTINVVNSSQLQSSSSSHSYCRKSNSSPRKIRVPMVRA</sequence>
<evidence type="ECO:0000256" key="1">
    <source>
        <dbReference type="SAM" id="MobiDB-lite"/>
    </source>
</evidence>
<gene>
    <name evidence="2" type="ORF">POCULU_LOCUS1209</name>
</gene>
<evidence type="ECO:0000313" key="3">
    <source>
        <dbReference type="Proteomes" id="UP000789572"/>
    </source>
</evidence>
<protein>
    <submittedName>
        <fullName evidence="2">3555_t:CDS:1</fullName>
    </submittedName>
</protein>
<proteinExistence type="predicted"/>
<organism evidence="2 3">
    <name type="scientific">Paraglomus occultum</name>
    <dbReference type="NCBI Taxonomy" id="144539"/>
    <lineage>
        <taxon>Eukaryota</taxon>
        <taxon>Fungi</taxon>
        <taxon>Fungi incertae sedis</taxon>
        <taxon>Mucoromycota</taxon>
        <taxon>Glomeromycotina</taxon>
        <taxon>Glomeromycetes</taxon>
        <taxon>Paraglomerales</taxon>
        <taxon>Paraglomeraceae</taxon>
        <taxon>Paraglomus</taxon>
    </lineage>
</organism>
<feature type="compositionally biased region" description="Polar residues" evidence="1">
    <location>
        <begin position="115"/>
        <end position="127"/>
    </location>
</feature>
<dbReference type="AlphaFoldDB" id="A0A9N8W8B0"/>
<keyword evidence="3" id="KW-1185">Reference proteome</keyword>
<dbReference type="OrthoDB" id="2372095at2759"/>
<accession>A0A9N8W8B0</accession>
<comment type="caution">
    <text evidence="2">The sequence shown here is derived from an EMBL/GenBank/DDBJ whole genome shotgun (WGS) entry which is preliminary data.</text>
</comment>
<reference evidence="2" key="1">
    <citation type="submission" date="2021-06" db="EMBL/GenBank/DDBJ databases">
        <authorList>
            <person name="Kallberg Y."/>
            <person name="Tangrot J."/>
            <person name="Rosling A."/>
        </authorList>
    </citation>
    <scope>NUCLEOTIDE SEQUENCE</scope>
    <source>
        <strain evidence="2">IA702</strain>
    </source>
</reference>
<feature type="region of interest" description="Disordered" evidence="1">
    <location>
        <begin position="115"/>
        <end position="153"/>
    </location>
</feature>
<dbReference type="EMBL" id="CAJVPJ010000084">
    <property type="protein sequence ID" value="CAG8474375.1"/>
    <property type="molecule type" value="Genomic_DNA"/>
</dbReference>
<name>A0A9N8W8B0_9GLOM</name>